<comment type="caution">
    <text evidence="1">The sequence shown here is derived from an EMBL/GenBank/DDBJ whole genome shotgun (WGS) entry which is preliminary data.</text>
</comment>
<keyword evidence="2" id="KW-1185">Reference proteome</keyword>
<gene>
    <name evidence="1" type="ORF">F8M49_25020</name>
</gene>
<dbReference type="EMBL" id="WBMO01000005">
    <property type="protein sequence ID" value="MDV2477839.1"/>
    <property type="molecule type" value="Genomic_DNA"/>
</dbReference>
<dbReference type="Proteomes" id="UP001275440">
    <property type="component" value="Unassembled WGS sequence"/>
</dbReference>
<evidence type="ECO:0000313" key="1">
    <source>
        <dbReference type="EMBL" id="MDV2477839.1"/>
    </source>
</evidence>
<name>A0ABU3WV06_9NOCA</name>
<sequence length="256" mass="27945">MQPRPIITARAVIANTRKLGCTIPDAIDAADERATRFTEAAGHIGAPDGELIDAFLAAVDTGKDPAADKNVQRALTADRLANENLRAAIDHHAAVLIIDALIDHAQHLFDEWHTITNRASTALTDAHAVLGDTDLDDTKAVVRLGGRAADAWANATNAVATIDRLNLVWQQWAEVTRRAPSNAAYSNLRFADIEPGDWRTHQLDGRVAPWTIIRIGYTLDLADPDEMRRRIDTHRAHDAAEEAARLARTRTGVRSG</sequence>
<accession>A0ABU3WV06</accession>
<evidence type="ECO:0000313" key="2">
    <source>
        <dbReference type="Proteomes" id="UP001275440"/>
    </source>
</evidence>
<proteinExistence type="predicted"/>
<organism evidence="1 2">
    <name type="scientific">Rhodococcus zopfii</name>
    <dbReference type="NCBI Taxonomy" id="43772"/>
    <lineage>
        <taxon>Bacteria</taxon>
        <taxon>Bacillati</taxon>
        <taxon>Actinomycetota</taxon>
        <taxon>Actinomycetes</taxon>
        <taxon>Mycobacteriales</taxon>
        <taxon>Nocardiaceae</taxon>
        <taxon>Rhodococcus</taxon>
    </lineage>
</organism>
<protein>
    <submittedName>
        <fullName evidence="1">Uncharacterized protein</fullName>
    </submittedName>
</protein>
<reference evidence="1 2" key="1">
    <citation type="submission" date="2019-10" db="EMBL/GenBank/DDBJ databases">
        <title>Draft Genome Assembly of Rhodococcus zopfii DSM44189.</title>
        <authorList>
            <person name="Sutton J.M."/>
            <person name="Akob D.M."/>
            <person name="Bushman T.J."/>
        </authorList>
    </citation>
    <scope>NUCLEOTIDE SEQUENCE [LARGE SCALE GENOMIC DNA]</scope>
    <source>
        <strain evidence="1 2">DSM 44189</strain>
    </source>
</reference>